<dbReference type="GO" id="GO:0005886">
    <property type="term" value="C:plasma membrane"/>
    <property type="evidence" value="ECO:0007669"/>
    <property type="project" value="UniProtKB-SubCell"/>
</dbReference>
<keyword evidence="7 10" id="KW-0472">Membrane</keyword>
<dbReference type="AlphaFoldDB" id="A0A6I8VWZ2"/>
<evidence type="ECO:0000256" key="5">
    <source>
        <dbReference type="ARBA" id="ARBA00022725"/>
    </source>
</evidence>
<keyword evidence="2" id="KW-1003">Cell membrane</keyword>
<dbReference type="InterPro" id="IPR004117">
    <property type="entry name" value="7tm6_olfct_rcpt"/>
</dbReference>
<evidence type="ECO:0000256" key="2">
    <source>
        <dbReference type="ARBA" id="ARBA00022475"/>
    </source>
</evidence>
<evidence type="ECO:0000313" key="11">
    <source>
        <dbReference type="Proteomes" id="UP000001819"/>
    </source>
</evidence>
<keyword evidence="4 10" id="KW-0812">Transmembrane</keyword>
<name>A0A6I8VWZ2_DROPS</name>
<dbReference type="GO" id="GO:0004984">
    <property type="term" value="F:olfactory receptor activity"/>
    <property type="evidence" value="ECO:0007669"/>
    <property type="project" value="InterPro"/>
</dbReference>
<dbReference type="GO" id="GO:0005549">
    <property type="term" value="F:odorant binding"/>
    <property type="evidence" value="ECO:0007669"/>
    <property type="project" value="InterPro"/>
</dbReference>
<comment type="subcellular location">
    <subcellularLocation>
        <location evidence="1 10">Cell membrane</location>
        <topology evidence="1 10">Multi-pass membrane protein</topology>
    </subcellularLocation>
</comment>
<proteinExistence type="inferred from homology"/>
<comment type="caution">
    <text evidence="10">Lacks conserved residue(s) required for the propagation of feature annotation.</text>
</comment>
<dbReference type="PANTHER" id="PTHR21137">
    <property type="entry name" value="ODORANT RECEPTOR"/>
    <property type="match status" value="1"/>
</dbReference>
<dbReference type="Proteomes" id="UP000001819">
    <property type="component" value="Chromosome 4"/>
</dbReference>
<dbReference type="GO" id="GO:0007165">
    <property type="term" value="P:signal transduction"/>
    <property type="evidence" value="ECO:0007669"/>
    <property type="project" value="UniProtKB-KW"/>
</dbReference>
<evidence type="ECO:0000256" key="6">
    <source>
        <dbReference type="ARBA" id="ARBA00022989"/>
    </source>
</evidence>
<dbReference type="Pfam" id="PF02949">
    <property type="entry name" value="7tm_6"/>
    <property type="match status" value="1"/>
</dbReference>
<protein>
    <recommendedName>
        <fullName evidence="10">Odorant receptor</fullName>
    </recommendedName>
</protein>
<dbReference type="FunCoup" id="A0A6I8VWZ2">
    <property type="interactions" value="39"/>
</dbReference>
<sequence>MLSKLVPRIKAKPLTERTSSRDAFVYLDRVQKFFGWTAVEDKRWRIPYILWGIFMNLLLIFFLPISMLVAYIQKFKSFTAGEFLSSLELTVNMYGCVLKCIYTIWGFKGFTAARKVLDELDLRCTSDEERNSVHRCVALGNLSYVLFHIFYSGYVVINWTGYVLMGRHAWMMYLPGLDAENNFFVASLCEILLMSTVVTMQQCTDVSPLAHMLMARCHICLLKDRLTKLRTDPTKDEDEHYEELRNCVHDHRLILEYVASPSALFLYAIKTSTSPHLPSYVNALRPTFSGTIFVQFLLIGIILGLSMINLMFFSTLWTGLGTMCYMFDVCLETFPFCYLCNMIIDDCQKLSDNLFQSDWTTASRRYKSTLVYFLQNLQKPIILTAGGVFPICMQTNLSMVKLAFSVVTVIKQFNLADKFQ</sequence>
<keyword evidence="8 10" id="KW-0675">Receptor</keyword>
<dbReference type="InParanoid" id="A0A6I8VWZ2"/>
<feature type="transmembrane region" description="Helical" evidence="10">
    <location>
        <begin position="145"/>
        <end position="165"/>
    </location>
</feature>
<organism evidence="11 12">
    <name type="scientific">Drosophila pseudoobscura pseudoobscura</name>
    <name type="common">Fruit fly</name>
    <dbReference type="NCBI Taxonomy" id="46245"/>
    <lineage>
        <taxon>Eukaryota</taxon>
        <taxon>Metazoa</taxon>
        <taxon>Ecdysozoa</taxon>
        <taxon>Arthropoda</taxon>
        <taxon>Hexapoda</taxon>
        <taxon>Insecta</taxon>
        <taxon>Pterygota</taxon>
        <taxon>Neoptera</taxon>
        <taxon>Endopterygota</taxon>
        <taxon>Diptera</taxon>
        <taxon>Brachycera</taxon>
        <taxon>Muscomorpha</taxon>
        <taxon>Ephydroidea</taxon>
        <taxon>Drosophilidae</taxon>
        <taxon>Drosophila</taxon>
        <taxon>Sophophora</taxon>
    </lineage>
</organism>
<gene>
    <name evidence="12" type="primary">LOC6903208</name>
</gene>
<feature type="transmembrane region" description="Helical" evidence="10">
    <location>
        <begin position="48"/>
        <end position="72"/>
    </location>
</feature>
<keyword evidence="3 10" id="KW-0716">Sensory transduction</keyword>
<evidence type="ECO:0000256" key="10">
    <source>
        <dbReference type="RuleBase" id="RU351113"/>
    </source>
</evidence>
<feature type="transmembrane region" description="Helical" evidence="10">
    <location>
        <begin position="292"/>
        <end position="313"/>
    </location>
</feature>
<evidence type="ECO:0000313" key="12">
    <source>
        <dbReference type="RefSeq" id="XP_033235602.1"/>
    </source>
</evidence>
<comment type="similarity">
    <text evidence="10">Belongs to the insect chemoreceptor superfamily. Heteromeric odorant receptor channel (TC 1.A.69) family.</text>
</comment>
<keyword evidence="9 10" id="KW-0807">Transducer</keyword>
<evidence type="ECO:0000256" key="8">
    <source>
        <dbReference type="ARBA" id="ARBA00023170"/>
    </source>
</evidence>
<evidence type="ECO:0000256" key="1">
    <source>
        <dbReference type="ARBA" id="ARBA00004651"/>
    </source>
</evidence>
<reference evidence="12" key="1">
    <citation type="submission" date="2025-08" db="UniProtKB">
        <authorList>
            <consortium name="RefSeq"/>
        </authorList>
    </citation>
    <scope>IDENTIFICATION</scope>
    <source>
        <strain evidence="12">MV-25-SWS-2005</strain>
        <tissue evidence="12">Whole body</tissue>
    </source>
</reference>
<evidence type="ECO:0000256" key="4">
    <source>
        <dbReference type="ARBA" id="ARBA00022692"/>
    </source>
</evidence>
<keyword evidence="6 10" id="KW-1133">Transmembrane helix</keyword>
<evidence type="ECO:0000256" key="9">
    <source>
        <dbReference type="ARBA" id="ARBA00023224"/>
    </source>
</evidence>
<dbReference type="PANTHER" id="PTHR21137:SF35">
    <property type="entry name" value="ODORANT RECEPTOR 19A-RELATED"/>
    <property type="match status" value="1"/>
</dbReference>
<accession>A0A6I8VWZ2</accession>
<keyword evidence="5 10" id="KW-0552">Olfaction</keyword>
<evidence type="ECO:0000256" key="3">
    <source>
        <dbReference type="ARBA" id="ARBA00022606"/>
    </source>
</evidence>
<dbReference type="RefSeq" id="XP_033235602.1">
    <property type="nucleotide sequence ID" value="XM_033379711.1"/>
</dbReference>
<keyword evidence="11" id="KW-1185">Reference proteome</keyword>
<evidence type="ECO:0000256" key="7">
    <source>
        <dbReference type="ARBA" id="ARBA00023136"/>
    </source>
</evidence>